<evidence type="ECO:0000313" key="2">
    <source>
        <dbReference type="Proteomes" id="UP001218188"/>
    </source>
</evidence>
<reference evidence="1" key="1">
    <citation type="submission" date="2023-03" db="EMBL/GenBank/DDBJ databases">
        <title>Massive genome expansion in bonnet fungi (Mycena s.s.) driven by repeated elements and novel gene families across ecological guilds.</title>
        <authorList>
            <consortium name="Lawrence Berkeley National Laboratory"/>
            <person name="Harder C.B."/>
            <person name="Miyauchi S."/>
            <person name="Viragh M."/>
            <person name="Kuo A."/>
            <person name="Thoen E."/>
            <person name="Andreopoulos B."/>
            <person name="Lu D."/>
            <person name="Skrede I."/>
            <person name="Drula E."/>
            <person name="Henrissat B."/>
            <person name="Morin E."/>
            <person name="Kohler A."/>
            <person name="Barry K."/>
            <person name="LaButti K."/>
            <person name="Morin E."/>
            <person name="Salamov A."/>
            <person name="Lipzen A."/>
            <person name="Mereny Z."/>
            <person name="Hegedus B."/>
            <person name="Baldrian P."/>
            <person name="Stursova M."/>
            <person name="Weitz H."/>
            <person name="Taylor A."/>
            <person name="Grigoriev I.V."/>
            <person name="Nagy L.G."/>
            <person name="Martin F."/>
            <person name="Kauserud H."/>
        </authorList>
    </citation>
    <scope>NUCLEOTIDE SEQUENCE</scope>
    <source>
        <strain evidence="1">CBHHK200</strain>
    </source>
</reference>
<dbReference type="Proteomes" id="UP001218188">
    <property type="component" value="Unassembled WGS sequence"/>
</dbReference>
<sequence length="108" mass="12178">MADTDYGDIGYSDEAYVCLDDKKGPAEPSAPYVSWREGRGYDGARYIEQVLEGVLIDFYVQIKRSQPNFRFQQDGAPSHRAKITQKWLADKNIPIFPHPPTSPDVSAI</sequence>
<evidence type="ECO:0008006" key="3">
    <source>
        <dbReference type="Google" id="ProtNLM"/>
    </source>
</evidence>
<protein>
    <recommendedName>
        <fullName evidence="3">Transposase</fullName>
    </recommendedName>
</protein>
<dbReference type="EMBL" id="JARJCM010000007">
    <property type="protein sequence ID" value="KAJ7044326.1"/>
    <property type="molecule type" value="Genomic_DNA"/>
</dbReference>
<dbReference type="AlphaFoldDB" id="A0AAD6TD93"/>
<dbReference type="InterPro" id="IPR036397">
    <property type="entry name" value="RNaseH_sf"/>
</dbReference>
<comment type="caution">
    <text evidence="1">The sequence shown here is derived from an EMBL/GenBank/DDBJ whole genome shotgun (WGS) entry which is preliminary data.</text>
</comment>
<keyword evidence="2" id="KW-1185">Reference proteome</keyword>
<proteinExistence type="predicted"/>
<gene>
    <name evidence="1" type="ORF">C8F04DRAFT_1250265</name>
</gene>
<evidence type="ECO:0000313" key="1">
    <source>
        <dbReference type="EMBL" id="KAJ7044326.1"/>
    </source>
</evidence>
<name>A0AAD6TD93_9AGAR</name>
<dbReference type="GO" id="GO:0003676">
    <property type="term" value="F:nucleic acid binding"/>
    <property type="evidence" value="ECO:0007669"/>
    <property type="project" value="InterPro"/>
</dbReference>
<accession>A0AAD6TD93</accession>
<organism evidence="1 2">
    <name type="scientific">Mycena alexandri</name>
    <dbReference type="NCBI Taxonomy" id="1745969"/>
    <lineage>
        <taxon>Eukaryota</taxon>
        <taxon>Fungi</taxon>
        <taxon>Dikarya</taxon>
        <taxon>Basidiomycota</taxon>
        <taxon>Agaricomycotina</taxon>
        <taxon>Agaricomycetes</taxon>
        <taxon>Agaricomycetidae</taxon>
        <taxon>Agaricales</taxon>
        <taxon>Marasmiineae</taxon>
        <taxon>Mycenaceae</taxon>
        <taxon>Mycena</taxon>
    </lineage>
</organism>
<dbReference type="Gene3D" id="3.30.420.10">
    <property type="entry name" value="Ribonuclease H-like superfamily/Ribonuclease H"/>
    <property type="match status" value="1"/>
</dbReference>